<evidence type="ECO:0000313" key="1">
    <source>
        <dbReference type="EMBL" id="KAG8072567.1"/>
    </source>
</evidence>
<dbReference type="Proteomes" id="UP000729402">
    <property type="component" value="Unassembled WGS sequence"/>
</dbReference>
<evidence type="ECO:0000313" key="2">
    <source>
        <dbReference type="Proteomes" id="UP000729402"/>
    </source>
</evidence>
<dbReference type="OrthoDB" id="692727at2759"/>
<reference evidence="1" key="1">
    <citation type="journal article" date="2021" name="bioRxiv">
        <title>Whole Genome Assembly and Annotation of Northern Wild Rice, Zizania palustris L., Supports a Whole Genome Duplication in the Zizania Genus.</title>
        <authorList>
            <person name="Haas M."/>
            <person name="Kono T."/>
            <person name="Macchietto M."/>
            <person name="Millas R."/>
            <person name="McGilp L."/>
            <person name="Shao M."/>
            <person name="Duquette J."/>
            <person name="Hirsch C.N."/>
            <person name="Kimball J."/>
        </authorList>
    </citation>
    <scope>NUCLEOTIDE SEQUENCE</scope>
    <source>
        <tissue evidence="1">Fresh leaf tissue</tissue>
    </source>
</reference>
<sequence>MQPGHSNMEHSFSQSYDHVSFVVYLDSLEFVCKILSQYANTIWKNFSEGIIPCCSGNMTYVLRAFHQFIDSNISAYSFTNMPEGDKERLYEQHGTLLRALVSAIKVSFVSNEGIQKSVSFIKCVISSTWIKLDELKFLMSSLGNIGVMLYNIGHFEEAPKALELCCQTIWVHARLSYHRLSASKDGQIIIEDLPKDALNDIIVDAFARIAKMVDTLHRCGVKTISDIVVKSLSELLADDGTSTSLNSSLVLIKLWVKITNKDLEDDQSVDSAPLLYHSLMCYSSPFPKKLVGLILEQELLAYGLIESRGTMFCVQMQTRIIDILLNKIYCSKEYYLERSRVLVRKAHTLRASGMQSISSCLESLSEAISLLQDIPLDSYQGNATTIHQLAIAYCLHAHCAQEANLGAEVIFNSAQNAFGLWSKVRTFNHSSPGMIFQQPSETLVPLLCSLVDLLAMKGCFELQFDLCKLMIIIWKQENLPPEKLLSMLFTNGRLHHACCHLPMDQQFISNAEQHLDDCHSTEFWINCFKGDHPSLSMFVQRLWPIDSISKSCESSFGRQFGFGASVCEVGSAASSLVSEVTSNDQSIFLAGYLYFDLSKRILSRGQIFQALSYGIEALQLRKKLLRKKFKFNLGKFVSGESQCSGGKNFVSLEARGSTIAEIWPEPTKSTVTRDSFLTPWNVLRCYLESILQVALLHELIGNGAEAEVLLRTGKDISYFQGLPVFGITFALALGQIYRKRQQWDAAESELKYARDLLAENITSISCKLCKLTLEISVDAQDGDLLWSLFEKDFQKQSPDNLSNALVMYQSAMEKLNSARLEFPIGSYDKLKTSCIASGKDHIGETKREMCNHGKESIAAKDGAIPSCTVCALFSQASSDCSNDLVALKSHKHNLKGSEGCPPLDVKVKRTTRNSSRLAKEQNLENHAKTRTCSSKRTAHVKDEKASTELNCKNGKSGSDELSTDALVCGKTNSLLDGVDHSIDYYTCNIFGCWNCLFINSINSGSIQNILQFRWDCIWHGYLVSLLLKIARGLGAHGGLHGAHEVHNIYWQCISLLYFRSLPQECYRTYELNLIRLIMDENIGDFLSLERAEILYSMSLFSLKGMLSEQSRDVCCSFCTVQMSDVVPWLLKAFVLSRESPSLFQEVCRLLACIFLLATIDSTAQLPLYSKGTLSLNHWAAYFHQNSVGTYLNCHYFAGLQSLPRRKDLKVSLEDFGNESSEDFSKFLRFSLVDIEHLERHVKEFFHKLPDVPIVCISMLGGDIVNVLGEILLLPSFFPAWMLLSRFDSTNKPITMLMPVDTILEGIQQEDSSSPMKASDKNWQCPWGYTIMDYVAPTFKKLLEENFVSLSSATHTLNDGQANHVRWWSHRMKLNNHLDEILKNMEESWLGPWKCLLLGPQLTNQHIEATQTNLIAGLESEFKVDVNPVLIKVILGGAASLDEMEDCVSQLILYKGYFGRGGCCGKDRLRAFSFCTEPNALETVKYLIKSKVNELVEPVDRDPIIFVLDINVQVSNVLAVLSSNFTTWLKMCVDITLSPLESR</sequence>
<keyword evidence="2" id="KW-1185">Reference proteome</keyword>
<dbReference type="GO" id="GO:0004197">
    <property type="term" value="F:cysteine-type endopeptidase activity"/>
    <property type="evidence" value="ECO:0007669"/>
    <property type="project" value="InterPro"/>
</dbReference>
<protein>
    <recommendedName>
        <fullName evidence="3">Separase</fullName>
    </recommendedName>
</protein>
<comment type="caution">
    <text evidence="1">The sequence shown here is derived from an EMBL/GenBank/DDBJ whole genome shotgun (WGS) entry which is preliminary data.</text>
</comment>
<dbReference type="GO" id="GO:0005634">
    <property type="term" value="C:nucleus"/>
    <property type="evidence" value="ECO:0007669"/>
    <property type="project" value="InterPro"/>
</dbReference>
<dbReference type="EMBL" id="JAAALK010000283">
    <property type="protein sequence ID" value="KAG8072567.1"/>
    <property type="molecule type" value="Genomic_DNA"/>
</dbReference>
<dbReference type="Pfam" id="PF03568">
    <property type="entry name" value="Separin_C"/>
    <property type="match status" value="1"/>
</dbReference>
<dbReference type="GO" id="GO:0072686">
    <property type="term" value="C:mitotic spindle"/>
    <property type="evidence" value="ECO:0007669"/>
    <property type="project" value="TreeGrafter"/>
</dbReference>
<accession>A0A8J5SML1</accession>
<dbReference type="GO" id="GO:0005737">
    <property type="term" value="C:cytoplasm"/>
    <property type="evidence" value="ECO:0007669"/>
    <property type="project" value="TreeGrafter"/>
</dbReference>
<gene>
    <name evidence="1" type="ORF">GUJ93_ZPchr0006g41913</name>
</gene>
<dbReference type="PANTHER" id="PTHR12792">
    <property type="entry name" value="EXTRA SPINDLE POLES 1-RELATED"/>
    <property type="match status" value="1"/>
</dbReference>
<dbReference type="GO" id="GO:0051307">
    <property type="term" value="P:meiotic chromosome separation"/>
    <property type="evidence" value="ECO:0007669"/>
    <property type="project" value="TreeGrafter"/>
</dbReference>
<evidence type="ECO:0008006" key="3">
    <source>
        <dbReference type="Google" id="ProtNLM"/>
    </source>
</evidence>
<name>A0A8J5SML1_ZIZPA</name>
<reference evidence="1" key="2">
    <citation type="submission" date="2021-02" db="EMBL/GenBank/DDBJ databases">
        <authorList>
            <person name="Kimball J.A."/>
            <person name="Haas M.W."/>
            <person name="Macchietto M."/>
            <person name="Kono T."/>
            <person name="Duquette J."/>
            <person name="Shao M."/>
        </authorList>
    </citation>
    <scope>NUCLEOTIDE SEQUENCE</scope>
    <source>
        <tissue evidence="1">Fresh leaf tissue</tissue>
    </source>
</reference>
<dbReference type="GO" id="GO:0006508">
    <property type="term" value="P:proteolysis"/>
    <property type="evidence" value="ECO:0007669"/>
    <property type="project" value="InterPro"/>
</dbReference>
<proteinExistence type="predicted"/>
<dbReference type="PANTHER" id="PTHR12792:SF0">
    <property type="entry name" value="SEPARIN"/>
    <property type="match status" value="1"/>
</dbReference>
<organism evidence="1 2">
    <name type="scientific">Zizania palustris</name>
    <name type="common">Northern wild rice</name>
    <dbReference type="NCBI Taxonomy" id="103762"/>
    <lineage>
        <taxon>Eukaryota</taxon>
        <taxon>Viridiplantae</taxon>
        <taxon>Streptophyta</taxon>
        <taxon>Embryophyta</taxon>
        <taxon>Tracheophyta</taxon>
        <taxon>Spermatophyta</taxon>
        <taxon>Magnoliopsida</taxon>
        <taxon>Liliopsida</taxon>
        <taxon>Poales</taxon>
        <taxon>Poaceae</taxon>
        <taxon>BOP clade</taxon>
        <taxon>Oryzoideae</taxon>
        <taxon>Oryzeae</taxon>
        <taxon>Zizaniinae</taxon>
        <taxon>Zizania</taxon>
    </lineage>
</organism>
<dbReference type="InterPro" id="IPR005314">
    <property type="entry name" value="Peptidase_C50"/>
</dbReference>